<keyword evidence="3" id="KW-1185">Reference proteome</keyword>
<reference evidence="2 3" key="1">
    <citation type="submission" date="2017-06" db="EMBL/GenBank/DDBJ databases">
        <authorList>
            <person name="Kim H.J."/>
            <person name="Triplett B.A."/>
        </authorList>
    </citation>
    <scope>NUCLEOTIDE SEQUENCE [LARGE SCALE GENOMIC DNA]</scope>
    <source>
        <strain evidence="2 3">B29T1</strain>
    </source>
</reference>
<name>A0A212RH05_9PROT</name>
<evidence type="ECO:0000313" key="2">
    <source>
        <dbReference type="EMBL" id="SNB71539.1"/>
    </source>
</evidence>
<gene>
    <name evidence="2" type="ORF">SAMN07250955_108137</name>
</gene>
<dbReference type="EMBL" id="FYEH01000008">
    <property type="protein sequence ID" value="SNB71539.1"/>
    <property type="molecule type" value="Genomic_DNA"/>
</dbReference>
<protein>
    <submittedName>
        <fullName evidence="2">Uncharacterized protein</fullName>
    </submittedName>
</protein>
<proteinExistence type="predicted"/>
<dbReference type="AlphaFoldDB" id="A0A212RH05"/>
<dbReference type="Proteomes" id="UP000197065">
    <property type="component" value="Unassembled WGS sequence"/>
</dbReference>
<feature type="region of interest" description="Disordered" evidence="1">
    <location>
        <begin position="185"/>
        <end position="204"/>
    </location>
</feature>
<evidence type="ECO:0000256" key="1">
    <source>
        <dbReference type="SAM" id="MobiDB-lite"/>
    </source>
</evidence>
<accession>A0A212RH05</accession>
<sequence>MHWTDLDHTDFYGQPTWVIVGLGLGPDAALSHLWHGRSVTAGRSLPPGAAPMPTARAVWMISASMPAQFLRHGRRLFGGYFGGGAGPGDQEAAPSGSACLQDKGCRSAMERMRRASTARARSTRSSGRKGGWAPTISIFSICMPSIPAHRSWKCCARWRTCGQAPLCRRLELCGLATPEVADDRGARGPAALHGPPSLSLAGWP</sequence>
<organism evidence="2 3">
    <name type="scientific">Arboricoccus pini</name>
    <dbReference type="NCBI Taxonomy" id="1963835"/>
    <lineage>
        <taxon>Bacteria</taxon>
        <taxon>Pseudomonadati</taxon>
        <taxon>Pseudomonadota</taxon>
        <taxon>Alphaproteobacteria</taxon>
        <taxon>Geminicoccales</taxon>
        <taxon>Geminicoccaceae</taxon>
        <taxon>Arboricoccus</taxon>
    </lineage>
</organism>
<evidence type="ECO:0000313" key="3">
    <source>
        <dbReference type="Proteomes" id="UP000197065"/>
    </source>
</evidence>